<feature type="transmembrane region" description="Helical" evidence="1">
    <location>
        <begin position="157"/>
        <end position="178"/>
    </location>
</feature>
<dbReference type="AlphaFoldDB" id="A0AAD3D916"/>
<keyword evidence="1" id="KW-0472">Membrane</keyword>
<reference evidence="2 3" key="1">
    <citation type="journal article" date="2021" name="Sci. Rep.">
        <title>The genome of the diatom Chaetoceros tenuissimus carries an ancient integrated fragment of an extant virus.</title>
        <authorList>
            <person name="Hongo Y."/>
            <person name="Kimura K."/>
            <person name="Takaki Y."/>
            <person name="Yoshida Y."/>
            <person name="Baba S."/>
            <person name="Kobayashi G."/>
            <person name="Nagasaki K."/>
            <person name="Hano T."/>
            <person name="Tomaru Y."/>
        </authorList>
    </citation>
    <scope>NUCLEOTIDE SEQUENCE [LARGE SCALE GENOMIC DNA]</scope>
    <source>
        <strain evidence="2 3">NIES-3715</strain>
    </source>
</reference>
<evidence type="ECO:0000313" key="2">
    <source>
        <dbReference type="EMBL" id="GFH60038.1"/>
    </source>
</evidence>
<dbReference type="EMBL" id="BLLK01000069">
    <property type="protein sequence ID" value="GFH60038.1"/>
    <property type="molecule type" value="Genomic_DNA"/>
</dbReference>
<protein>
    <submittedName>
        <fullName evidence="2">Uncharacterized protein</fullName>
    </submittedName>
</protein>
<feature type="transmembrane region" description="Helical" evidence="1">
    <location>
        <begin position="127"/>
        <end position="145"/>
    </location>
</feature>
<sequence>MNQEKAMKSRPLIFMLLATVFWISAHIIGQSNGLPTWCLLQSSACIISFCFIFENLVQAVLPFCPKQYVFAHFALGLLQHMFYLISYLVRTDFFITYWKSVFFGYYIWTMTLLACRPQVFFPSFAKFYCIHHSAAFIITGIWALIPNSNWDDKYMSLGAMIWLTSDCYVYFINAYRALNPEIGNRQSFKKLQRIIFCIERIHRSSAYIQGLILCKGSPSQLGWCVLGTTLFIDLVDTKFQITSISRSVSSFQDKESHTDHSLRKRWSILVMNGDDDGQGTSSSSSDTDEDELICEDFQAFDVSSQEKGLFPIGFQPQTQTNEGIWSIQQK</sequence>
<proteinExistence type="predicted"/>
<comment type="caution">
    <text evidence="2">The sequence shown here is derived from an EMBL/GenBank/DDBJ whole genome shotgun (WGS) entry which is preliminary data.</text>
</comment>
<feature type="transmembrane region" description="Helical" evidence="1">
    <location>
        <begin position="34"/>
        <end position="57"/>
    </location>
</feature>
<name>A0AAD3D916_9STRA</name>
<keyword evidence="1" id="KW-1133">Transmembrane helix</keyword>
<organism evidence="2 3">
    <name type="scientific">Chaetoceros tenuissimus</name>
    <dbReference type="NCBI Taxonomy" id="426638"/>
    <lineage>
        <taxon>Eukaryota</taxon>
        <taxon>Sar</taxon>
        <taxon>Stramenopiles</taxon>
        <taxon>Ochrophyta</taxon>
        <taxon>Bacillariophyta</taxon>
        <taxon>Coscinodiscophyceae</taxon>
        <taxon>Chaetocerotophycidae</taxon>
        <taxon>Chaetocerotales</taxon>
        <taxon>Chaetocerotaceae</taxon>
        <taxon>Chaetoceros</taxon>
    </lineage>
</organism>
<feature type="transmembrane region" description="Helical" evidence="1">
    <location>
        <begin position="69"/>
        <end position="89"/>
    </location>
</feature>
<evidence type="ECO:0000256" key="1">
    <source>
        <dbReference type="SAM" id="Phobius"/>
    </source>
</evidence>
<keyword evidence="1" id="KW-0812">Transmembrane</keyword>
<feature type="transmembrane region" description="Helical" evidence="1">
    <location>
        <begin position="12"/>
        <end position="28"/>
    </location>
</feature>
<accession>A0AAD3D916</accession>
<keyword evidence="3" id="KW-1185">Reference proteome</keyword>
<evidence type="ECO:0000313" key="3">
    <source>
        <dbReference type="Proteomes" id="UP001054902"/>
    </source>
</evidence>
<gene>
    <name evidence="2" type="ORF">CTEN210_16514</name>
</gene>
<feature type="transmembrane region" description="Helical" evidence="1">
    <location>
        <begin position="95"/>
        <end position="115"/>
    </location>
</feature>
<dbReference type="Proteomes" id="UP001054902">
    <property type="component" value="Unassembled WGS sequence"/>
</dbReference>